<name>A0A0A6UBJ1_ACTUT</name>
<organism evidence="2 3">
    <name type="scientific">Actinoplanes utahensis</name>
    <dbReference type="NCBI Taxonomy" id="1869"/>
    <lineage>
        <taxon>Bacteria</taxon>
        <taxon>Bacillati</taxon>
        <taxon>Actinomycetota</taxon>
        <taxon>Actinomycetes</taxon>
        <taxon>Micromonosporales</taxon>
        <taxon>Micromonosporaceae</taxon>
        <taxon>Actinoplanes</taxon>
    </lineage>
</organism>
<dbReference type="Proteomes" id="UP000054537">
    <property type="component" value="Unassembled WGS sequence"/>
</dbReference>
<proteinExistence type="predicted"/>
<dbReference type="Pfam" id="PF19873">
    <property type="entry name" value="DUF6346"/>
    <property type="match status" value="1"/>
</dbReference>
<gene>
    <name evidence="2" type="ORF">MB27_34890</name>
</gene>
<keyword evidence="3" id="KW-1185">Reference proteome</keyword>
<keyword evidence="1" id="KW-0472">Membrane</keyword>
<dbReference type="EMBL" id="JRTT01000131">
    <property type="protein sequence ID" value="KHD73405.1"/>
    <property type="molecule type" value="Genomic_DNA"/>
</dbReference>
<feature type="transmembrane region" description="Helical" evidence="1">
    <location>
        <begin position="117"/>
        <end position="139"/>
    </location>
</feature>
<evidence type="ECO:0000313" key="2">
    <source>
        <dbReference type="EMBL" id="KHD73405.1"/>
    </source>
</evidence>
<evidence type="ECO:0000313" key="3">
    <source>
        <dbReference type="Proteomes" id="UP000054537"/>
    </source>
</evidence>
<dbReference type="AlphaFoldDB" id="A0A0A6UBJ1"/>
<keyword evidence="1" id="KW-1133">Transmembrane helix</keyword>
<dbReference type="eggNOG" id="ENOG5030WHE">
    <property type="taxonomic scope" value="Bacteria"/>
</dbReference>
<reference evidence="2 3" key="1">
    <citation type="submission" date="2014-10" db="EMBL/GenBank/DDBJ databases">
        <title>Draft genome sequence of Actinoplanes utahensis NRRL 12052.</title>
        <authorList>
            <person name="Velasco-Bucheli B."/>
            <person name="del Cerro C."/>
            <person name="Hormigo D."/>
            <person name="Garcia J.L."/>
            <person name="Acebal C."/>
            <person name="Arroyo M."/>
            <person name="de la Mata I."/>
        </authorList>
    </citation>
    <scope>NUCLEOTIDE SEQUENCE [LARGE SCALE GENOMIC DNA]</scope>
    <source>
        <strain evidence="2 3">NRRL 12052</strain>
    </source>
</reference>
<protein>
    <submittedName>
        <fullName evidence="2">Uncharacterized protein</fullName>
    </submittedName>
</protein>
<dbReference type="InterPro" id="IPR045927">
    <property type="entry name" value="DUF6346"/>
</dbReference>
<evidence type="ECO:0000256" key="1">
    <source>
        <dbReference type="SAM" id="Phobius"/>
    </source>
</evidence>
<keyword evidence="1" id="KW-0812">Transmembrane</keyword>
<comment type="caution">
    <text evidence="2">The sequence shown here is derived from an EMBL/GenBank/DDBJ whole genome shotgun (WGS) entry which is preliminary data.</text>
</comment>
<accession>A0A0A6UBJ1</accession>
<sequence>MPTWGLLLATVAGWLVFNAGATIGRHTGGDFGDASVEGTATVERCERRGPLTVLQGIGFYDVCYLWVEWDREGWRQYPAERILVEEAGFFKGEQPGDRIRIGYGISRPELRESPAHVLAMIALCAAGGSIFLVGSLVLLKRYMAWAFR</sequence>